<dbReference type="GO" id="GO:0005737">
    <property type="term" value="C:cytoplasm"/>
    <property type="evidence" value="ECO:0007669"/>
    <property type="project" value="TreeGrafter"/>
</dbReference>
<dbReference type="InterPro" id="IPR029001">
    <property type="entry name" value="ITPase-like_fam"/>
</dbReference>
<dbReference type="STRING" id="1802521.A2893_05165"/>
<dbReference type="Pfam" id="PF01725">
    <property type="entry name" value="Ham1p_like"/>
    <property type="match status" value="1"/>
</dbReference>
<dbReference type="NCBIfam" id="TIGR00042">
    <property type="entry name" value="RdgB/HAM1 family non-canonical purine NTP pyrophosphatase"/>
    <property type="match status" value="1"/>
</dbReference>
<dbReference type="GO" id="GO:0047429">
    <property type="term" value="F:nucleoside triphosphate diphosphatase activity"/>
    <property type="evidence" value="ECO:0007669"/>
    <property type="project" value="InterPro"/>
</dbReference>
<dbReference type="Proteomes" id="UP000176725">
    <property type="component" value="Unassembled WGS sequence"/>
</dbReference>
<evidence type="ECO:0000313" key="4">
    <source>
        <dbReference type="EMBL" id="OGM65017.1"/>
    </source>
</evidence>
<comment type="caution">
    <text evidence="4">The sequence shown here is derived from an EMBL/GenBank/DDBJ whole genome shotgun (WGS) entry which is preliminary data.</text>
</comment>
<keyword evidence="2 3" id="KW-0378">Hydrolase</keyword>
<dbReference type="InterPro" id="IPR002637">
    <property type="entry name" value="RdgB/HAM1"/>
</dbReference>
<gene>
    <name evidence="4" type="ORF">A2893_05165</name>
</gene>
<dbReference type="EMBL" id="MGHH01000007">
    <property type="protein sequence ID" value="OGM65017.1"/>
    <property type="molecule type" value="Genomic_DNA"/>
</dbReference>
<name>A0A1F8BLS5_9BACT</name>
<evidence type="ECO:0000256" key="2">
    <source>
        <dbReference type="ARBA" id="ARBA00022801"/>
    </source>
</evidence>
<evidence type="ECO:0000313" key="5">
    <source>
        <dbReference type="Proteomes" id="UP000176725"/>
    </source>
</evidence>
<dbReference type="PANTHER" id="PTHR11067">
    <property type="entry name" value="INOSINE TRIPHOSPHATE PYROPHOSPHATASE/HAM1 PROTEIN"/>
    <property type="match status" value="1"/>
</dbReference>
<evidence type="ECO:0000256" key="3">
    <source>
        <dbReference type="RuleBase" id="RU003781"/>
    </source>
</evidence>
<dbReference type="GO" id="GO:0009143">
    <property type="term" value="P:nucleoside triphosphate catabolic process"/>
    <property type="evidence" value="ECO:0007669"/>
    <property type="project" value="InterPro"/>
</dbReference>
<sequence length="182" mass="20551">MKKLYFATTNEGKLKEAKSILKVEVVGTPLEIDEVQSMDPIEVATKKARLYFEKLRKPIFVEDVSVFIKALNGLPGPYIDAFMKTLGNEGIVKLLRGANERSVTAQATVVYIPKMGVEEVFIGEVEGTISDKPRGEGFGWDPIFIPKGEKKTFGEITLEEKNKYSMRAKALKKFKKWLEKEM</sequence>
<dbReference type="AlphaFoldDB" id="A0A1F8BLS5"/>
<comment type="similarity">
    <text evidence="1 3">Belongs to the HAM1 NTPase family.</text>
</comment>
<reference evidence="4 5" key="1">
    <citation type="journal article" date="2016" name="Nat. Commun.">
        <title>Thousands of microbial genomes shed light on interconnected biogeochemical processes in an aquifer system.</title>
        <authorList>
            <person name="Anantharaman K."/>
            <person name="Brown C.T."/>
            <person name="Hug L.A."/>
            <person name="Sharon I."/>
            <person name="Castelle C.J."/>
            <person name="Probst A.J."/>
            <person name="Thomas B.C."/>
            <person name="Singh A."/>
            <person name="Wilkins M.J."/>
            <person name="Karaoz U."/>
            <person name="Brodie E.L."/>
            <person name="Williams K.H."/>
            <person name="Hubbard S.S."/>
            <person name="Banfield J.F."/>
        </authorList>
    </citation>
    <scope>NUCLEOTIDE SEQUENCE [LARGE SCALE GENOMIC DNA]</scope>
</reference>
<dbReference type="Gene3D" id="3.90.950.10">
    <property type="match status" value="1"/>
</dbReference>
<proteinExistence type="inferred from homology"/>
<dbReference type="SUPFAM" id="SSF52972">
    <property type="entry name" value="ITPase-like"/>
    <property type="match status" value="1"/>
</dbReference>
<protein>
    <submittedName>
        <fullName evidence="4">Non-canonical purine NTP pyrophosphatase, RdgB/HAM1 family</fullName>
    </submittedName>
</protein>
<evidence type="ECO:0000256" key="1">
    <source>
        <dbReference type="ARBA" id="ARBA00008023"/>
    </source>
</evidence>
<organism evidence="4 5">
    <name type="scientific">Candidatus Woesebacteria bacterium RIFCSPLOWO2_01_FULL_39_25</name>
    <dbReference type="NCBI Taxonomy" id="1802521"/>
    <lineage>
        <taxon>Bacteria</taxon>
        <taxon>Candidatus Woeseibacteriota</taxon>
    </lineage>
</organism>
<dbReference type="PANTHER" id="PTHR11067:SF9">
    <property type="entry name" value="INOSINE TRIPHOSPHATE PYROPHOSPHATASE"/>
    <property type="match status" value="1"/>
</dbReference>
<dbReference type="CDD" id="cd00515">
    <property type="entry name" value="HAM1"/>
    <property type="match status" value="1"/>
</dbReference>
<accession>A0A1F8BLS5</accession>